<sequence length="287" mass="33369">RLRTSSVSTRDPQSKELGRLQTWRQGLEVEAPKDPTPENPGSAAQRSTGTYTLIAPNENRRQQIQRIAEQELANLEEWKKQNRAKPVHLVPRQLGGSQSESEVRQKQQLQLMRSKYQQKRAESIQIRKEAEEAELQRMKAIQREKSNKLEKKKRLQENLRREAKMNIKLIFSPVIFEQKLPVLSKDPSWASSQAHGDSLKKEENPKLQKMKDEQHQKNKLLETKQQQQEEERAKIQQAEHRRVNNAFLDRLQGKSQPGGFEQSGGCWNMNSANSWVSFSFSFKKSSF</sequence>
<evidence type="ECO:0000313" key="4">
    <source>
        <dbReference type="Proteomes" id="UP000694381"/>
    </source>
</evidence>
<feature type="compositionally biased region" description="Polar residues" evidence="2">
    <location>
        <begin position="1"/>
        <end position="11"/>
    </location>
</feature>
<feature type="compositionally biased region" description="Polar residues" evidence="2">
    <location>
        <begin position="42"/>
        <end position="51"/>
    </location>
</feature>
<dbReference type="OMA" id="MNSANSW"/>
<dbReference type="Proteomes" id="UP000694381">
    <property type="component" value="Unassembled WGS sequence"/>
</dbReference>
<keyword evidence="1" id="KW-0175">Coiled coil</keyword>
<evidence type="ECO:0000256" key="2">
    <source>
        <dbReference type="SAM" id="MobiDB-lite"/>
    </source>
</evidence>
<dbReference type="PANTHER" id="PTHR22529">
    <property type="entry name" value="EPITHELIAL-STROMAL INTERACTION PROTEIN 1"/>
    <property type="match status" value="1"/>
</dbReference>
<gene>
    <name evidence="3" type="primary">Epsti1</name>
</gene>
<feature type="region of interest" description="Disordered" evidence="2">
    <location>
        <begin position="1"/>
        <end position="59"/>
    </location>
</feature>
<dbReference type="Ensembl" id="ENSNGAT00000026325.1">
    <property type="protein sequence ID" value="ENSNGAP00000020653.1"/>
    <property type="gene ID" value="ENSNGAG00000020070.1"/>
</dbReference>
<organism evidence="3 4">
    <name type="scientific">Nannospalax galili</name>
    <name type="common">Northern Israeli blind subterranean mole rat</name>
    <name type="synonym">Spalax galili</name>
    <dbReference type="NCBI Taxonomy" id="1026970"/>
    <lineage>
        <taxon>Eukaryota</taxon>
        <taxon>Metazoa</taxon>
        <taxon>Chordata</taxon>
        <taxon>Craniata</taxon>
        <taxon>Vertebrata</taxon>
        <taxon>Euteleostomi</taxon>
        <taxon>Mammalia</taxon>
        <taxon>Eutheria</taxon>
        <taxon>Euarchontoglires</taxon>
        <taxon>Glires</taxon>
        <taxon>Rodentia</taxon>
        <taxon>Myomorpha</taxon>
        <taxon>Muroidea</taxon>
        <taxon>Spalacidae</taxon>
        <taxon>Spalacinae</taxon>
        <taxon>Nannospalax</taxon>
    </lineage>
</organism>
<accession>A0A8C6RP09</accession>
<evidence type="ECO:0000313" key="3">
    <source>
        <dbReference type="Ensembl" id="ENSNGAP00000020653.1"/>
    </source>
</evidence>
<dbReference type="InterPro" id="IPR026185">
    <property type="entry name" value="EPSTI1"/>
</dbReference>
<dbReference type="AlphaFoldDB" id="A0A8C6RP09"/>
<dbReference type="PANTHER" id="PTHR22529:SF1">
    <property type="entry name" value="EPITHELIAL-STROMAL INTERACTION PROTEIN 1"/>
    <property type="match status" value="1"/>
</dbReference>
<feature type="coiled-coil region" evidence="1">
    <location>
        <begin position="116"/>
        <end position="166"/>
    </location>
</feature>
<proteinExistence type="predicted"/>
<feature type="compositionally biased region" description="Basic and acidic residues" evidence="2">
    <location>
        <begin position="197"/>
        <end position="217"/>
    </location>
</feature>
<reference evidence="3" key="2">
    <citation type="submission" date="2025-09" db="UniProtKB">
        <authorList>
            <consortium name="Ensembl"/>
        </authorList>
    </citation>
    <scope>IDENTIFICATION</scope>
</reference>
<name>A0A8C6RP09_NANGA</name>
<evidence type="ECO:0000256" key="1">
    <source>
        <dbReference type="SAM" id="Coils"/>
    </source>
</evidence>
<protein>
    <submittedName>
        <fullName evidence="3">Epithelial stromal interaction 1</fullName>
    </submittedName>
</protein>
<keyword evidence="4" id="KW-1185">Reference proteome</keyword>
<reference evidence="3" key="1">
    <citation type="submission" date="2025-08" db="UniProtKB">
        <authorList>
            <consortium name="Ensembl"/>
        </authorList>
    </citation>
    <scope>IDENTIFICATION</scope>
</reference>
<dbReference type="GeneTree" id="ENSGT00390000013820"/>
<feature type="region of interest" description="Disordered" evidence="2">
    <location>
        <begin position="187"/>
        <end position="217"/>
    </location>
</feature>